<evidence type="ECO:0000313" key="1">
    <source>
        <dbReference type="EMBL" id="CAF1856721.1"/>
    </source>
</evidence>
<sequence>MTTEATATKRLGTGAVRISNEERMKKETSCAISIKPFVFISNQIIMFSTLSLSTARMISVSIFNCFQ</sequence>
<dbReference type="EMBL" id="HG994368">
    <property type="protein sequence ID" value="CAF1856721.1"/>
    <property type="molecule type" value="Genomic_DNA"/>
</dbReference>
<reference evidence="1" key="1">
    <citation type="submission" date="2021-01" db="EMBL/GenBank/DDBJ databases">
        <authorList>
            <consortium name="Genoscope - CEA"/>
            <person name="William W."/>
        </authorList>
    </citation>
    <scope>NUCLEOTIDE SEQUENCE</scope>
</reference>
<dbReference type="Proteomes" id="UP001295469">
    <property type="component" value="Chromosome C04"/>
</dbReference>
<organism evidence="1">
    <name type="scientific">Brassica napus</name>
    <name type="common">Rape</name>
    <dbReference type="NCBI Taxonomy" id="3708"/>
    <lineage>
        <taxon>Eukaryota</taxon>
        <taxon>Viridiplantae</taxon>
        <taxon>Streptophyta</taxon>
        <taxon>Embryophyta</taxon>
        <taxon>Tracheophyta</taxon>
        <taxon>Spermatophyta</taxon>
        <taxon>Magnoliopsida</taxon>
        <taxon>eudicotyledons</taxon>
        <taxon>Gunneridae</taxon>
        <taxon>Pentapetalae</taxon>
        <taxon>rosids</taxon>
        <taxon>malvids</taxon>
        <taxon>Brassicales</taxon>
        <taxon>Brassicaceae</taxon>
        <taxon>Brassiceae</taxon>
        <taxon>Brassica</taxon>
    </lineage>
</organism>
<name>A0A816JL74_BRANA</name>
<proteinExistence type="predicted"/>
<gene>
    <name evidence="1" type="ORF">DARMORV10_C04P42080.1</name>
</gene>
<accession>A0A816JL74</accession>
<dbReference type="AlphaFoldDB" id="A0A816JL74"/>
<protein>
    <submittedName>
        <fullName evidence="1">(rape) hypothetical protein</fullName>
    </submittedName>
</protein>